<feature type="region of interest" description="Disordered" evidence="1">
    <location>
        <begin position="225"/>
        <end position="257"/>
    </location>
</feature>
<dbReference type="AlphaFoldDB" id="A0A9X8E553"/>
<name>A0A9X8E553_APHAT</name>
<gene>
    <name evidence="2" type="ORF">DYB28_003539</name>
</gene>
<accession>A0A9X8E553</accession>
<dbReference type="PANTHER" id="PTHR34409:SF1">
    <property type="entry name" value="MYB-LIKE DOMAIN-CONTAINING PROTEIN"/>
    <property type="match status" value="1"/>
</dbReference>
<comment type="caution">
    <text evidence="2">The sequence shown here is derived from an EMBL/GenBank/DDBJ whole genome shotgun (WGS) entry which is preliminary data.</text>
</comment>
<protein>
    <submittedName>
        <fullName evidence="2">Uncharacterized protein</fullName>
    </submittedName>
</protein>
<evidence type="ECO:0000313" key="3">
    <source>
        <dbReference type="Proteomes" id="UP000275652"/>
    </source>
</evidence>
<dbReference type="PANTHER" id="PTHR34409">
    <property type="entry name" value="SET DOMAIN-CONTAINING PROTEIN"/>
    <property type="match status" value="1"/>
</dbReference>
<organism evidence="2 3">
    <name type="scientific">Aphanomyces astaci</name>
    <name type="common">Crayfish plague agent</name>
    <dbReference type="NCBI Taxonomy" id="112090"/>
    <lineage>
        <taxon>Eukaryota</taxon>
        <taxon>Sar</taxon>
        <taxon>Stramenopiles</taxon>
        <taxon>Oomycota</taxon>
        <taxon>Saprolegniomycetes</taxon>
        <taxon>Saprolegniales</taxon>
        <taxon>Verrucalvaceae</taxon>
        <taxon>Aphanomyces</taxon>
    </lineage>
</organism>
<evidence type="ECO:0000256" key="1">
    <source>
        <dbReference type="SAM" id="MobiDB-lite"/>
    </source>
</evidence>
<reference evidence="2 3" key="1">
    <citation type="journal article" date="2018" name="J. Invertebr. Pathol.">
        <title>New genotyping method for the causative agent of crayfish plague (Aphanomyces astaci) based on whole genome data.</title>
        <authorList>
            <person name="Minardi D."/>
            <person name="Studholme D.J."/>
            <person name="van der Giezen M."/>
            <person name="Pretto T."/>
            <person name="Oidtmann B."/>
        </authorList>
    </citation>
    <scope>NUCLEOTIDE SEQUENCE [LARGE SCALE GENOMIC DNA]</scope>
    <source>
        <strain evidence="2 3">KB13</strain>
    </source>
</reference>
<evidence type="ECO:0000313" key="2">
    <source>
        <dbReference type="EMBL" id="RLO09155.1"/>
    </source>
</evidence>
<sequence>MAKKAKGRGKSWCPGSVELMLDHIHELMPAGSNGWDEVAAKFNAGPYPFRDAEGIKRKFYTLRNHAMPTGDPSCPVDAEGIKRKFYTLRNHAKPTGDPPCWWMSFGPNTSVVASTPTVLTMEDDEDDMDDDGHGDGNDYASEQVEMNEVPLPASRHERPSRSGMGESELAMLGSRLKRAASAPPSGGITSYVAKKRQSIDTFIDGAMVSDAKASSDMMSMMMLMDERAAQREEKRLDKELEWRQQQQEREERPDGVT</sequence>
<dbReference type="Proteomes" id="UP000275652">
    <property type="component" value="Unassembled WGS sequence"/>
</dbReference>
<proteinExistence type="predicted"/>
<dbReference type="EMBL" id="QUTI01020437">
    <property type="protein sequence ID" value="RLO09155.1"/>
    <property type="molecule type" value="Genomic_DNA"/>
</dbReference>